<dbReference type="Proteomes" id="UP000636891">
    <property type="component" value="Unassembled WGS sequence"/>
</dbReference>
<keyword evidence="3" id="KW-1003">Cell membrane</keyword>
<dbReference type="EMBL" id="JACOOK010000001">
    <property type="protein sequence ID" value="MBC5615784.1"/>
    <property type="molecule type" value="Genomic_DNA"/>
</dbReference>
<dbReference type="InterPro" id="IPR003370">
    <property type="entry name" value="Chromate_transpt"/>
</dbReference>
<proteinExistence type="inferred from homology"/>
<feature type="transmembrane region" description="Helical" evidence="7">
    <location>
        <begin position="78"/>
        <end position="99"/>
    </location>
</feature>
<dbReference type="PANTHER" id="PTHR43663">
    <property type="entry name" value="CHROMATE TRANSPORT PROTEIN-RELATED"/>
    <property type="match status" value="1"/>
</dbReference>
<evidence type="ECO:0000313" key="9">
    <source>
        <dbReference type="Proteomes" id="UP000636891"/>
    </source>
</evidence>
<reference evidence="8 9" key="1">
    <citation type="submission" date="2020-08" db="EMBL/GenBank/DDBJ databases">
        <title>Genome public.</title>
        <authorList>
            <person name="Liu C."/>
            <person name="Sun Q."/>
        </authorList>
    </citation>
    <scope>NUCLEOTIDE SEQUENCE [LARGE SCALE GENOMIC DNA]</scope>
    <source>
        <strain evidence="8 9">New-7</strain>
    </source>
</reference>
<comment type="similarity">
    <text evidence="2">Belongs to the chromate ion transporter (CHR) (TC 2.A.51) family.</text>
</comment>
<protein>
    <submittedName>
        <fullName evidence="8">Chromate transporter</fullName>
    </submittedName>
</protein>
<evidence type="ECO:0000256" key="1">
    <source>
        <dbReference type="ARBA" id="ARBA00004651"/>
    </source>
</evidence>
<keyword evidence="5 7" id="KW-1133">Transmembrane helix</keyword>
<keyword evidence="6 7" id="KW-0472">Membrane</keyword>
<accession>A0ABR7CJM1</accession>
<keyword evidence="4 7" id="KW-0812">Transmembrane</keyword>
<dbReference type="Pfam" id="PF02417">
    <property type="entry name" value="Chromate_transp"/>
    <property type="match status" value="1"/>
</dbReference>
<name>A0ABR7CJM1_9BACT</name>
<evidence type="ECO:0000256" key="2">
    <source>
        <dbReference type="ARBA" id="ARBA00005262"/>
    </source>
</evidence>
<evidence type="ECO:0000256" key="5">
    <source>
        <dbReference type="ARBA" id="ARBA00022989"/>
    </source>
</evidence>
<evidence type="ECO:0000256" key="4">
    <source>
        <dbReference type="ARBA" id="ARBA00022692"/>
    </source>
</evidence>
<evidence type="ECO:0000256" key="3">
    <source>
        <dbReference type="ARBA" id="ARBA00022475"/>
    </source>
</evidence>
<feature type="transmembrane region" description="Helical" evidence="7">
    <location>
        <begin position="7"/>
        <end position="29"/>
    </location>
</feature>
<evidence type="ECO:0000256" key="7">
    <source>
        <dbReference type="SAM" id="Phobius"/>
    </source>
</evidence>
<evidence type="ECO:0000313" key="8">
    <source>
        <dbReference type="EMBL" id="MBC5615784.1"/>
    </source>
</evidence>
<comment type="subcellular location">
    <subcellularLocation>
        <location evidence="1">Cell membrane</location>
        <topology evidence="1">Multi-pass membrane protein</topology>
    </subcellularLocation>
</comment>
<keyword evidence="9" id="KW-1185">Reference proteome</keyword>
<dbReference type="PANTHER" id="PTHR43663:SF2">
    <property type="entry name" value="CHROMATE TRANSPORT PROTEIN-RELATED"/>
    <property type="match status" value="1"/>
</dbReference>
<feature type="transmembrane region" description="Helical" evidence="7">
    <location>
        <begin position="150"/>
        <end position="173"/>
    </location>
</feature>
<dbReference type="InterPro" id="IPR052518">
    <property type="entry name" value="CHR_Transporter"/>
</dbReference>
<evidence type="ECO:0000256" key="6">
    <source>
        <dbReference type="ARBA" id="ARBA00023136"/>
    </source>
</evidence>
<comment type="caution">
    <text evidence="8">The sequence shown here is derived from an EMBL/GenBank/DDBJ whole genome shotgun (WGS) entry which is preliminary data.</text>
</comment>
<gene>
    <name evidence="8" type="ORF">H8S08_01945</name>
</gene>
<sequence>MRKSFDLFWSFLKIGIFTFGGGYAMVALIEKEVVDRRRWVERTEFLDLLTLAQTSPGALALNTAVFVGYKVDGYRGGVWSVLGVVVPSFVIILVIALFFAEFRHDPVVEAVFKGMRPAVVALVLAPVFNLSRGIGPVRLGLGALALGVTWYAGFSPVYLILVGALAGIGYGVYRKKKGKGL</sequence>
<organism evidence="8 9">
    <name type="scientific">Alistipes hominis</name>
    <dbReference type="NCBI Taxonomy" id="2763015"/>
    <lineage>
        <taxon>Bacteria</taxon>
        <taxon>Pseudomonadati</taxon>
        <taxon>Bacteroidota</taxon>
        <taxon>Bacteroidia</taxon>
        <taxon>Bacteroidales</taxon>
        <taxon>Rikenellaceae</taxon>
        <taxon>Alistipes</taxon>
    </lineage>
</organism>